<evidence type="ECO:0000259" key="1">
    <source>
        <dbReference type="Pfam" id="PF01887"/>
    </source>
</evidence>
<dbReference type="PANTHER" id="PTHR35092:SF1">
    <property type="entry name" value="CHLORINASE MJ1651"/>
    <property type="match status" value="1"/>
</dbReference>
<reference evidence="2" key="1">
    <citation type="submission" date="2018-05" db="EMBL/GenBank/DDBJ databases">
        <authorList>
            <person name="Lanie J.A."/>
            <person name="Ng W.-L."/>
            <person name="Kazmierczak K.M."/>
            <person name="Andrzejewski T.M."/>
            <person name="Davidsen T.M."/>
            <person name="Wayne K.J."/>
            <person name="Tettelin H."/>
            <person name="Glass J.I."/>
            <person name="Rusch D."/>
            <person name="Podicherti R."/>
            <person name="Tsui H.-C.T."/>
            <person name="Winkler M.E."/>
        </authorList>
    </citation>
    <scope>NUCLEOTIDE SEQUENCE</scope>
</reference>
<dbReference type="AlphaFoldDB" id="A0A382W4I3"/>
<feature type="domain" description="S-adenosyl-l-methionine hydroxide adenosyltransferase N-terminal" evidence="1">
    <location>
        <begin position="7"/>
        <end position="147"/>
    </location>
</feature>
<sequence>VNPIFSLLPDFGLRDPYVGQMKGILLSRCPSARVIDLTHEVPPQSVAVGAFFLQKSWRFLPAGTVHLAVVDPGVGTGRGVVALQREEHLFLGPDNGLLSGVASGGMVFRLHTEMEDLPERSDTFHGRDLFAPLAADLANGRPLVEMGETCSRKDL</sequence>
<gene>
    <name evidence="2" type="ORF">METZ01_LOCUS406586</name>
</gene>
<dbReference type="EMBL" id="UINC01156995">
    <property type="protein sequence ID" value="SVD53732.1"/>
    <property type="molecule type" value="Genomic_DNA"/>
</dbReference>
<accession>A0A382W4I3</accession>
<dbReference type="SUPFAM" id="SSF102522">
    <property type="entry name" value="Bacterial fluorinating enzyme, N-terminal domain"/>
    <property type="match status" value="1"/>
</dbReference>
<dbReference type="InterPro" id="IPR046469">
    <property type="entry name" value="SAM_HAT_N"/>
</dbReference>
<feature type="non-terminal residue" evidence="2">
    <location>
        <position position="155"/>
    </location>
</feature>
<name>A0A382W4I3_9ZZZZ</name>
<dbReference type="PANTHER" id="PTHR35092">
    <property type="entry name" value="CHLORINASE MJ1651"/>
    <property type="match status" value="1"/>
</dbReference>
<organism evidence="2">
    <name type="scientific">marine metagenome</name>
    <dbReference type="NCBI Taxonomy" id="408172"/>
    <lineage>
        <taxon>unclassified sequences</taxon>
        <taxon>metagenomes</taxon>
        <taxon>ecological metagenomes</taxon>
    </lineage>
</organism>
<dbReference type="InterPro" id="IPR023228">
    <property type="entry name" value="SAM_OH_AdoTrfase_N_sf"/>
</dbReference>
<proteinExistence type="predicted"/>
<protein>
    <recommendedName>
        <fullName evidence="1">S-adenosyl-l-methionine hydroxide adenosyltransferase N-terminal domain-containing protein</fullName>
    </recommendedName>
</protein>
<evidence type="ECO:0000313" key="2">
    <source>
        <dbReference type="EMBL" id="SVD53732.1"/>
    </source>
</evidence>
<dbReference type="Gene3D" id="3.40.50.10790">
    <property type="entry name" value="S-adenosyl-l-methionine hydroxide adenosyltransferase, N-terminal"/>
    <property type="match status" value="1"/>
</dbReference>
<dbReference type="InterPro" id="IPR002747">
    <property type="entry name" value="SAM_OH_AdoTrfase"/>
</dbReference>
<feature type="non-terminal residue" evidence="2">
    <location>
        <position position="1"/>
    </location>
</feature>
<dbReference type="Pfam" id="PF01887">
    <property type="entry name" value="SAM_HAT_N"/>
    <property type="match status" value="1"/>
</dbReference>